<accession>A0A6A6HXH5</accession>
<protein>
    <submittedName>
        <fullName evidence="2">Uncharacterized protein</fullName>
    </submittedName>
</protein>
<dbReference type="AlphaFoldDB" id="A0A6A6HXH5"/>
<gene>
    <name evidence="2" type="ORF">BU26DRAFT_581895</name>
</gene>
<feature type="region of interest" description="Disordered" evidence="1">
    <location>
        <begin position="356"/>
        <end position="427"/>
    </location>
</feature>
<dbReference type="OrthoDB" id="4760831at2759"/>
<proteinExistence type="predicted"/>
<dbReference type="GeneID" id="54587841"/>
<organism evidence="2 3">
    <name type="scientific">Trematosphaeria pertusa</name>
    <dbReference type="NCBI Taxonomy" id="390896"/>
    <lineage>
        <taxon>Eukaryota</taxon>
        <taxon>Fungi</taxon>
        <taxon>Dikarya</taxon>
        <taxon>Ascomycota</taxon>
        <taxon>Pezizomycotina</taxon>
        <taxon>Dothideomycetes</taxon>
        <taxon>Pleosporomycetidae</taxon>
        <taxon>Pleosporales</taxon>
        <taxon>Massarineae</taxon>
        <taxon>Trematosphaeriaceae</taxon>
        <taxon>Trematosphaeria</taxon>
    </lineage>
</organism>
<sequence length="427" mass="48023">MPGQIPSIAVQDLPILEPGEDGAKQELQRESERQAWFQNESNVHLNIPNGYEKVAVLIIRWDDSIDEFKGHEEEVSIAQLQSIFKTRFHYQCNVVKIKNCKKPQIELNFAILQHIHEHDGPNNLLIFVVVLILDRTQTWVERRDSYIPTALWNKAEEPLRNLAEGDALSILDCCFASTAAFKSRAEEFRTYQLLAASSAGSPTSGPGELSFTTALSKSLVELLEESQGANFPVTKLWESINKKRTDQASLIWDRLQKYKRSVQLAPLDPTRKQDASFQNKEPEKASLVLRLSLKVDDLTKPQIERLAAQLPRACQEAQIPVRRIDWVKLETVKRDYGAFLGAARTVRVAQKMREALRRNSVSRGRNDESPDASRGRKRTRSRVGSTSPSKRQQCESTSTSDGFSRASATPASSYSMGAVESLVSSND</sequence>
<name>A0A6A6HXH5_9PLEO</name>
<evidence type="ECO:0000313" key="3">
    <source>
        <dbReference type="Proteomes" id="UP000800094"/>
    </source>
</evidence>
<dbReference type="EMBL" id="ML987206">
    <property type="protein sequence ID" value="KAF2242914.1"/>
    <property type="molecule type" value="Genomic_DNA"/>
</dbReference>
<feature type="compositionally biased region" description="Polar residues" evidence="1">
    <location>
        <begin position="382"/>
        <end position="415"/>
    </location>
</feature>
<dbReference type="RefSeq" id="XP_033677918.1">
    <property type="nucleotide sequence ID" value="XM_033834511.1"/>
</dbReference>
<reference evidence="2" key="1">
    <citation type="journal article" date="2020" name="Stud. Mycol.">
        <title>101 Dothideomycetes genomes: a test case for predicting lifestyles and emergence of pathogens.</title>
        <authorList>
            <person name="Haridas S."/>
            <person name="Albert R."/>
            <person name="Binder M."/>
            <person name="Bloem J."/>
            <person name="Labutti K."/>
            <person name="Salamov A."/>
            <person name="Andreopoulos B."/>
            <person name="Baker S."/>
            <person name="Barry K."/>
            <person name="Bills G."/>
            <person name="Bluhm B."/>
            <person name="Cannon C."/>
            <person name="Castanera R."/>
            <person name="Culley D."/>
            <person name="Daum C."/>
            <person name="Ezra D."/>
            <person name="Gonzalez J."/>
            <person name="Henrissat B."/>
            <person name="Kuo A."/>
            <person name="Liang C."/>
            <person name="Lipzen A."/>
            <person name="Lutzoni F."/>
            <person name="Magnuson J."/>
            <person name="Mondo S."/>
            <person name="Nolan M."/>
            <person name="Ohm R."/>
            <person name="Pangilinan J."/>
            <person name="Park H.-J."/>
            <person name="Ramirez L."/>
            <person name="Alfaro M."/>
            <person name="Sun H."/>
            <person name="Tritt A."/>
            <person name="Yoshinaga Y."/>
            <person name="Zwiers L.-H."/>
            <person name="Turgeon B."/>
            <person name="Goodwin S."/>
            <person name="Spatafora J."/>
            <person name="Crous P."/>
            <person name="Grigoriev I."/>
        </authorList>
    </citation>
    <scope>NUCLEOTIDE SEQUENCE</scope>
    <source>
        <strain evidence="2">CBS 122368</strain>
    </source>
</reference>
<evidence type="ECO:0000256" key="1">
    <source>
        <dbReference type="SAM" id="MobiDB-lite"/>
    </source>
</evidence>
<keyword evidence="3" id="KW-1185">Reference proteome</keyword>
<evidence type="ECO:0000313" key="2">
    <source>
        <dbReference type="EMBL" id="KAF2242914.1"/>
    </source>
</evidence>
<feature type="compositionally biased region" description="Basic and acidic residues" evidence="1">
    <location>
        <begin position="364"/>
        <end position="374"/>
    </location>
</feature>
<dbReference type="Proteomes" id="UP000800094">
    <property type="component" value="Unassembled WGS sequence"/>
</dbReference>